<proteinExistence type="predicted"/>
<keyword evidence="1" id="KW-0378">Hydrolase</keyword>
<keyword evidence="1" id="KW-0255">Endonuclease</keyword>
<comment type="caution">
    <text evidence="1">The sequence shown here is derived from an EMBL/GenBank/DDBJ whole genome shotgun (WGS) entry which is preliminary data.</text>
</comment>
<gene>
    <name evidence="1" type="ORF">QIT00_05915</name>
</gene>
<evidence type="ECO:0000313" key="1">
    <source>
        <dbReference type="EMBL" id="MDI3418102.1"/>
    </source>
</evidence>
<dbReference type="Gene3D" id="3.90.1570.10">
    <property type="entry name" value="tt1808, chain A"/>
    <property type="match status" value="1"/>
</dbReference>
<keyword evidence="1" id="KW-0540">Nuclease</keyword>
<evidence type="ECO:0000313" key="2">
    <source>
        <dbReference type="Proteomes" id="UP001237105"/>
    </source>
</evidence>
<dbReference type="RefSeq" id="WP_282534014.1">
    <property type="nucleotide sequence ID" value="NZ_JASCIS010000004.1"/>
</dbReference>
<dbReference type="Proteomes" id="UP001237105">
    <property type="component" value="Unassembled WGS sequence"/>
</dbReference>
<sequence length="178" mass="19261">MTRPVVTYDELRQLVDGYEGLADEHGLLVRADIADLQINVRVVDATPMRGQIMVETALQVQSQDESVVPLVGGRAHHPGLGVCRTADLLVVAEDILDRQPDDFAVLGPSAAAAVEVSADGESDALRTYRRLGVPVYAHVDPRCGTLTVHSASSRRTYKFGDAVQLGPWTIDTSKFPAR</sequence>
<reference evidence="1 2" key="1">
    <citation type="submission" date="2023-05" db="EMBL/GenBank/DDBJ databases">
        <title>Draft genome sequence of Streptomyces sp. B-S-A12 isolated from a cave soil in Thailand.</title>
        <authorList>
            <person name="Chamroensaksri N."/>
            <person name="Muangham S."/>
        </authorList>
    </citation>
    <scope>NUCLEOTIDE SEQUENCE [LARGE SCALE GENOMIC DNA]</scope>
    <source>
        <strain evidence="1 2">B-S-A12</strain>
    </source>
</reference>
<dbReference type="EMBL" id="JASCIS010000004">
    <property type="protein sequence ID" value="MDI3418102.1"/>
    <property type="molecule type" value="Genomic_DNA"/>
</dbReference>
<dbReference type="InterPro" id="IPR012296">
    <property type="entry name" value="Nuclease_put_TT1808"/>
</dbReference>
<dbReference type="GO" id="GO:0004519">
    <property type="term" value="F:endonuclease activity"/>
    <property type="evidence" value="ECO:0007669"/>
    <property type="project" value="UniProtKB-KW"/>
</dbReference>
<name>A0ABT6SR64_9ACTN</name>
<protein>
    <submittedName>
        <fullName evidence="1">Uma2 family endonuclease</fullName>
    </submittedName>
</protein>
<keyword evidence="2" id="KW-1185">Reference proteome</keyword>
<organism evidence="1 2">
    <name type="scientific">Streptomyces luteolus</name>
    <dbReference type="NCBI Taxonomy" id="3043615"/>
    <lineage>
        <taxon>Bacteria</taxon>
        <taxon>Bacillati</taxon>
        <taxon>Actinomycetota</taxon>
        <taxon>Actinomycetes</taxon>
        <taxon>Kitasatosporales</taxon>
        <taxon>Streptomycetaceae</taxon>
        <taxon>Streptomyces</taxon>
    </lineage>
</organism>
<accession>A0ABT6SR64</accession>